<dbReference type="Proteomes" id="UP000193920">
    <property type="component" value="Unassembled WGS sequence"/>
</dbReference>
<dbReference type="AlphaFoldDB" id="A0A1Y1Z3K2"/>
<dbReference type="EMBL" id="MCOG01000458">
    <property type="protein sequence ID" value="ORY04786.1"/>
    <property type="molecule type" value="Genomic_DNA"/>
</dbReference>
<gene>
    <name evidence="1" type="ORF">LY90DRAFT_519404</name>
</gene>
<comment type="caution">
    <text evidence="1">The sequence shown here is derived from an EMBL/GenBank/DDBJ whole genome shotgun (WGS) entry which is preliminary data.</text>
</comment>
<accession>A0A1Y1Z3K2</accession>
<evidence type="ECO:0000313" key="2">
    <source>
        <dbReference type="Proteomes" id="UP000193920"/>
    </source>
</evidence>
<protein>
    <submittedName>
        <fullName evidence="1">Uncharacterized protein</fullName>
    </submittedName>
</protein>
<name>A0A1Y1Z3K2_9FUNG</name>
<evidence type="ECO:0000313" key="1">
    <source>
        <dbReference type="EMBL" id="ORY04786.1"/>
    </source>
</evidence>
<keyword evidence="2" id="KW-1185">Reference proteome</keyword>
<organism evidence="1 2">
    <name type="scientific">Neocallimastix californiae</name>
    <dbReference type="NCBI Taxonomy" id="1754190"/>
    <lineage>
        <taxon>Eukaryota</taxon>
        <taxon>Fungi</taxon>
        <taxon>Fungi incertae sedis</taxon>
        <taxon>Chytridiomycota</taxon>
        <taxon>Chytridiomycota incertae sedis</taxon>
        <taxon>Neocallimastigomycetes</taxon>
        <taxon>Neocallimastigales</taxon>
        <taxon>Neocallimastigaceae</taxon>
        <taxon>Neocallimastix</taxon>
    </lineage>
</organism>
<reference evidence="1 2" key="1">
    <citation type="submission" date="2016-08" db="EMBL/GenBank/DDBJ databases">
        <title>A Parts List for Fungal Cellulosomes Revealed by Comparative Genomics.</title>
        <authorList>
            <consortium name="DOE Joint Genome Institute"/>
            <person name="Haitjema C.H."/>
            <person name="Gilmore S.P."/>
            <person name="Henske J.K."/>
            <person name="Solomon K.V."/>
            <person name="De Groot R."/>
            <person name="Kuo A."/>
            <person name="Mondo S.J."/>
            <person name="Salamov A.A."/>
            <person name="Labutti K."/>
            <person name="Zhao Z."/>
            <person name="Chiniquy J."/>
            <person name="Barry K."/>
            <person name="Brewer H.M."/>
            <person name="Purvine S.O."/>
            <person name="Wright A.T."/>
            <person name="Boxma B."/>
            <person name="Van Alen T."/>
            <person name="Hackstein J.H."/>
            <person name="Baker S.E."/>
            <person name="Grigoriev I.V."/>
            <person name="O'Malley M.A."/>
        </authorList>
    </citation>
    <scope>NUCLEOTIDE SEQUENCE [LARGE SCALE GENOMIC DNA]</scope>
    <source>
        <strain evidence="1 2">G1</strain>
    </source>
</reference>
<sequence length="224" mass="26599">MNENYTIFLQQNVDAFKASIFTQNNIKFEILKVDNLHFLDSNNFLTKILDLFNKNRIYIANTNTQADFQFIASNNYCRFTGFKINNAFAGNNGSSAIDINKDVINVLMPFNKIIWESILLPRSKNIKIYGLDKFINSLLSFTELSTYIKNVTEYNIIYNYIINIWADKYYYPCKKEWFDFSNVNDSKIKSNLLLKRLINTHNPLLLKLKYNYYYDDYYSHFLKV</sequence>
<proteinExistence type="predicted"/>